<keyword evidence="2" id="KW-1185">Reference proteome</keyword>
<evidence type="ECO:0000313" key="1">
    <source>
        <dbReference type="EMBL" id="TYJ17978.1"/>
    </source>
</evidence>
<sequence>KLRHYNILTWAGSIGDQEDPWSRVVTSIALRRGAPLRSPQVGRAYVIICGSGGQRSRGPFPNTRSEALMELICLIIF</sequence>
<feature type="non-terminal residue" evidence="1">
    <location>
        <position position="1"/>
    </location>
</feature>
<name>A0A5D2XV61_GOSMU</name>
<dbReference type="EMBL" id="CM017644">
    <property type="protein sequence ID" value="TYJ17978.1"/>
    <property type="molecule type" value="Genomic_DNA"/>
</dbReference>
<gene>
    <name evidence="1" type="ORF">E1A91_A09G090300v1</name>
</gene>
<accession>A0A5D2XV61</accession>
<proteinExistence type="predicted"/>
<evidence type="ECO:0000313" key="2">
    <source>
        <dbReference type="Proteomes" id="UP000323597"/>
    </source>
</evidence>
<dbReference type="Proteomes" id="UP000323597">
    <property type="component" value="Chromosome A09"/>
</dbReference>
<reference evidence="1 2" key="1">
    <citation type="submission" date="2019-07" db="EMBL/GenBank/DDBJ databases">
        <title>WGS assembly of Gossypium mustelinum.</title>
        <authorList>
            <person name="Chen Z.J."/>
            <person name="Sreedasyam A."/>
            <person name="Ando A."/>
            <person name="Song Q."/>
            <person name="De L."/>
            <person name="Hulse-Kemp A."/>
            <person name="Ding M."/>
            <person name="Ye W."/>
            <person name="Kirkbride R."/>
            <person name="Jenkins J."/>
            <person name="Plott C."/>
            <person name="Lovell J."/>
            <person name="Lin Y.-M."/>
            <person name="Vaughn R."/>
            <person name="Liu B."/>
            <person name="Li W."/>
            <person name="Simpson S."/>
            <person name="Scheffler B."/>
            <person name="Saski C."/>
            <person name="Grover C."/>
            <person name="Hu G."/>
            <person name="Conover J."/>
            <person name="Carlson J."/>
            <person name="Shu S."/>
            <person name="Boston L."/>
            <person name="Williams M."/>
            <person name="Peterson D."/>
            <person name="Mcgee K."/>
            <person name="Jones D."/>
            <person name="Wendel J."/>
            <person name="Stelly D."/>
            <person name="Grimwood J."/>
            <person name="Schmutz J."/>
        </authorList>
    </citation>
    <scope>NUCLEOTIDE SEQUENCE [LARGE SCALE GENOMIC DNA]</scope>
    <source>
        <strain evidence="1">1408120.09</strain>
    </source>
</reference>
<organism evidence="1 2">
    <name type="scientific">Gossypium mustelinum</name>
    <name type="common">Cotton</name>
    <name type="synonym">Gossypium caicoense</name>
    <dbReference type="NCBI Taxonomy" id="34275"/>
    <lineage>
        <taxon>Eukaryota</taxon>
        <taxon>Viridiplantae</taxon>
        <taxon>Streptophyta</taxon>
        <taxon>Embryophyta</taxon>
        <taxon>Tracheophyta</taxon>
        <taxon>Spermatophyta</taxon>
        <taxon>Magnoliopsida</taxon>
        <taxon>eudicotyledons</taxon>
        <taxon>Gunneridae</taxon>
        <taxon>Pentapetalae</taxon>
        <taxon>rosids</taxon>
        <taxon>malvids</taxon>
        <taxon>Malvales</taxon>
        <taxon>Malvaceae</taxon>
        <taxon>Malvoideae</taxon>
        <taxon>Gossypium</taxon>
    </lineage>
</organism>
<dbReference type="AlphaFoldDB" id="A0A5D2XV61"/>
<protein>
    <submittedName>
        <fullName evidence="1">Uncharacterized protein</fullName>
    </submittedName>
</protein>